<dbReference type="PANTHER" id="PTHR43617:SF33">
    <property type="entry name" value="SPORE COAT POLYSACCHARIDE BIOSYNTHESIS PROTEIN SPSD"/>
    <property type="match status" value="1"/>
</dbReference>
<protein>
    <submittedName>
        <fullName evidence="2">GCN5-related N-acetyltransferase</fullName>
    </submittedName>
</protein>
<keyword evidence="3" id="KW-1185">Reference proteome</keyword>
<dbReference type="PATRIC" id="fig|1129794.4.peg.308"/>
<evidence type="ECO:0000313" key="3">
    <source>
        <dbReference type="Proteomes" id="UP000011864"/>
    </source>
</evidence>
<dbReference type="Gene3D" id="3.40.630.30">
    <property type="match status" value="1"/>
</dbReference>
<feature type="domain" description="N-acetyltransferase" evidence="1">
    <location>
        <begin position="18"/>
        <end position="164"/>
    </location>
</feature>
<dbReference type="InterPro" id="IPR021770">
    <property type="entry name" value="DUF3335"/>
</dbReference>
<evidence type="ECO:0000313" key="2">
    <source>
        <dbReference type="EMBL" id="AGH42423.1"/>
    </source>
</evidence>
<dbReference type="STRING" id="1129794.C427_0313"/>
<dbReference type="HOGENOM" id="CLU_064070_0_0_6"/>
<dbReference type="GO" id="GO:0016747">
    <property type="term" value="F:acyltransferase activity, transferring groups other than amino-acyl groups"/>
    <property type="evidence" value="ECO:0007669"/>
    <property type="project" value="InterPro"/>
</dbReference>
<dbReference type="Pfam" id="PF11814">
    <property type="entry name" value="DUF3335"/>
    <property type="match status" value="1"/>
</dbReference>
<dbReference type="PANTHER" id="PTHR43617">
    <property type="entry name" value="L-AMINO ACID N-ACETYLTRANSFERASE"/>
    <property type="match status" value="1"/>
</dbReference>
<dbReference type="InterPro" id="IPR000182">
    <property type="entry name" value="GNAT_dom"/>
</dbReference>
<dbReference type="KEGG" id="gps:C427_0313"/>
<keyword evidence="2" id="KW-0808">Transferase</keyword>
<dbReference type="Proteomes" id="UP000011864">
    <property type="component" value="Chromosome"/>
</dbReference>
<proteinExistence type="predicted"/>
<dbReference type="CDD" id="cd04301">
    <property type="entry name" value="NAT_SF"/>
    <property type="match status" value="1"/>
</dbReference>
<sequence>MMAASAITVTSNANLKNIEVREVISADLTQLIALEKRCFASDRLSKRSFSYWIKSTHRVFLVAECDGQIVAYGLVIMRKGTRLARLYSIAVDQNIEGKGIGRQLLLALENKTVAAGKLFLRLEVEKTNQRAISLYQSMGYKIFGDYEHYYENNGDAFRMQKAIRQAAQFDRLPSYPWYAQTTDFTCGPAALMMAMNSLSHTVLMDQALELDLWREATTIFMMAGHGGCHPIGLGLAAKKRGFEVNVFINNPLPLFTSGVRQEVKKTTIELVENQFYARALQENIPIMFEDFDLQTIKTALSNGSKVLTLISTYQMDGYKVPHWITITAIDNECLYLHDPSVPEDHATGFDCQHIPIALEDFVKLSSYGKTKLRTAIVISKMVVKE</sequence>
<accession>K6ZNW6</accession>
<gene>
    <name evidence="2" type="ORF">C427_0313</name>
</gene>
<dbReference type="InterPro" id="IPR050276">
    <property type="entry name" value="MshD_Acetyltransferase"/>
</dbReference>
<dbReference type="SUPFAM" id="SSF55729">
    <property type="entry name" value="Acyl-CoA N-acyltransferases (Nat)"/>
    <property type="match status" value="1"/>
</dbReference>
<evidence type="ECO:0000259" key="1">
    <source>
        <dbReference type="PROSITE" id="PS51186"/>
    </source>
</evidence>
<dbReference type="Gene3D" id="3.90.70.10">
    <property type="entry name" value="Cysteine proteinases"/>
    <property type="match status" value="1"/>
</dbReference>
<reference evidence="2 3" key="1">
    <citation type="journal article" date="2013" name="Genome Announc.">
        <title>Complete Genome Sequence of Glaciecola psychrophila Strain 170T.</title>
        <authorList>
            <person name="Yin J."/>
            <person name="Chen J."/>
            <person name="Liu G."/>
            <person name="Yu Y."/>
            <person name="Song L."/>
            <person name="Wang X."/>
            <person name="Qu X."/>
        </authorList>
    </citation>
    <scope>NUCLEOTIDE SEQUENCE [LARGE SCALE GENOMIC DNA]</scope>
    <source>
        <strain evidence="2 3">170</strain>
    </source>
</reference>
<dbReference type="PROSITE" id="PS51186">
    <property type="entry name" value="GNAT"/>
    <property type="match status" value="1"/>
</dbReference>
<dbReference type="EMBL" id="CP003837">
    <property type="protein sequence ID" value="AGH42423.1"/>
    <property type="molecule type" value="Genomic_DNA"/>
</dbReference>
<dbReference type="RefSeq" id="WP_007637929.1">
    <property type="nucleotide sequence ID" value="NC_020514.1"/>
</dbReference>
<organism evidence="2 3">
    <name type="scientific">Paraglaciecola psychrophila 170</name>
    <dbReference type="NCBI Taxonomy" id="1129794"/>
    <lineage>
        <taxon>Bacteria</taxon>
        <taxon>Pseudomonadati</taxon>
        <taxon>Pseudomonadota</taxon>
        <taxon>Gammaproteobacteria</taxon>
        <taxon>Alteromonadales</taxon>
        <taxon>Alteromonadaceae</taxon>
        <taxon>Paraglaciecola</taxon>
    </lineage>
</organism>
<dbReference type="InterPro" id="IPR016181">
    <property type="entry name" value="Acyl_CoA_acyltransferase"/>
</dbReference>
<name>K6ZNW6_9ALTE</name>
<dbReference type="Pfam" id="PF00583">
    <property type="entry name" value="Acetyltransf_1"/>
    <property type="match status" value="1"/>
</dbReference>
<dbReference type="eggNOG" id="COG0456">
    <property type="taxonomic scope" value="Bacteria"/>
</dbReference>
<dbReference type="OrthoDB" id="27442at2"/>
<dbReference type="AlphaFoldDB" id="K6ZNW6"/>